<keyword evidence="3 5" id="KW-1133">Transmembrane helix</keyword>
<evidence type="ECO:0000256" key="4">
    <source>
        <dbReference type="ARBA" id="ARBA00023136"/>
    </source>
</evidence>
<dbReference type="Gene3D" id="1.10.1450.10">
    <property type="entry name" value="Tetraspanin"/>
    <property type="match status" value="1"/>
</dbReference>
<organism evidence="6 7">
    <name type="scientific">Globodera rostochiensis</name>
    <name type="common">Golden nematode worm</name>
    <name type="synonym">Heterodera rostochiensis</name>
    <dbReference type="NCBI Taxonomy" id="31243"/>
    <lineage>
        <taxon>Eukaryota</taxon>
        <taxon>Metazoa</taxon>
        <taxon>Ecdysozoa</taxon>
        <taxon>Nematoda</taxon>
        <taxon>Chromadorea</taxon>
        <taxon>Rhabditida</taxon>
        <taxon>Tylenchina</taxon>
        <taxon>Tylenchomorpha</taxon>
        <taxon>Tylenchoidea</taxon>
        <taxon>Heteroderidae</taxon>
        <taxon>Heteroderinae</taxon>
        <taxon>Globodera</taxon>
    </lineage>
</organism>
<dbReference type="Proteomes" id="UP000887572">
    <property type="component" value="Unplaced"/>
</dbReference>
<evidence type="ECO:0000256" key="2">
    <source>
        <dbReference type="ARBA" id="ARBA00022692"/>
    </source>
</evidence>
<keyword evidence="6" id="KW-1185">Reference proteome</keyword>
<feature type="transmembrane region" description="Helical" evidence="5">
    <location>
        <begin position="365"/>
        <end position="390"/>
    </location>
</feature>
<dbReference type="AlphaFoldDB" id="A0A914GUT2"/>
<reference evidence="7" key="1">
    <citation type="submission" date="2022-11" db="UniProtKB">
        <authorList>
            <consortium name="WormBaseParasite"/>
        </authorList>
    </citation>
    <scope>IDENTIFICATION</scope>
</reference>
<dbReference type="InterPro" id="IPR018499">
    <property type="entry name" value="Tetraspanin/Peripherin"/>
</dbReference>
<evidence type="ECO:0000256" key="1">
    <source>
        <dbReference type="ARBA" id="ARBA00004141"/>
    </source>
</evidence>
<dbReference type="WBParaSite" id="Gr19_v10_g10588.t2">
    <property type="protein sequence ID" value="Gr19_v10_g10588.t2"/>
    <property type="gene ID" value="Gr19_v10_g10588"/>
</dbReference>
<evidence type="ECO:0000313" key="7">
    <source>
        <dbReference type="WBParaSite" id="Gr19_v10_g10588.t2"/>
    </source>
</evidence>
<dbReference type="InterPro" id="IPR008952">
    <property type="entry name" value="Tetraspanin_EC2_sf"/>
</dbReference>
<feature type="transmembrane region" description="Helical" evidence="5">
    <location>
        <begin position="295"/>
        <end position="318"/>
    </location>
</feature>
<dbReference type="GO" id="GO:0005886">
    <property type="term" value="C:plasma membrane"/>
    <property type="evidence" value="ECO:0007669"/>
    <property type="project" value="TreeGrafter"/>
</dbReference>
<keyword evidence="4 5" id="KW-0472">Membrane</keyword>
<evidence type="ECO:0000313" key="6">
    <source>
        <dbReference type="Proteomes" id="UP000887572"/>
    </source>
</evidence>
<dbReference type="SUPFAM" id="SSF48652">
    <property type="entry name" value="Tetraspanin"/>
    <property type="match status" value="1"/>
</dbReference>
<proteinExistence type="predicted"/>
<dbReference type="PANTHER" id="PTHR19282">
    <property type="entry name" value="TETRASPANIN"/>
    <property type="match status" value="1"/>
</dbReference>
<name>A0A914GUT2_GLORO</name>
<accession>A0A914GUT2</accession>
<feature type="transmembrane region" description="Helical" evidence="5">
    <location>
        <begin position="478"/>
        <end position="502"/>
    </location>
</feature>
<evidence type="ECO:0000256" key="3">
    <source>
        <dbReference type="ARBA" id="ARBA00022989"/>
    </source>
</evidence>
<dbReference type="Pfam" id="PF00335">
    <property type="entry name" value="Tetraspanin"/>
    <property type="match status" value="1"/>
</dbReference>
<comment type="subcellular location">
    <subcellularLocation>
        <location evidence="1">Membrane</location>
        <topology evidence="1">Multi-pass membrane protein</topology>
    </subcellularLocation>
</comment>
<evidence type="ECO:0000256" key="5">
    <source>
        <dbReference type="SAM" id="Phobius"/>
    </source>
</evidence>
<keyword evidence="2 5" id="KW-0812">Transmembrane</keyword>
<dbReference type="PRINTS" id="PR00259">
    <property type="entry name" value="TMFOUR"/>
</dbReference>
<feature type="transmembrane region" description="Helical" evidence="5">
    <location>
        <begin position="338"/>
        <end position="358"/>
    </location>
</feature>
<dbReference type="PANTHER" id="PTHR19282:SF456">
    <property type="entry name" value="CD63 MOLECULE"/>
    <property type="match status" value="1"/>
</dbReference>
<sequence length="515" mass="57141">MRIGSIGSLPRLHNCHPIFEAMRLRPLCAFQQNHLSTHQRWDCYICRSESKPIWAYAHLMDEQKIRNAIRTAIQSQQLQTISFKWCQYNPKKVKHLPASFDACAFTNPHSGKLEFVIATITVEQEEENKLEPLFEPHQQNIVNMNWPDAISLPGIGGVSSTSLNCSNLPMNPSNVYLPHSMLTSASDDQGRWLPQFGNTETTVGLDMAVNVGWDGRRVEAKGVGVMESYPTTLGPIPLGYSLPPLAKGKGSQCSAWLWEEEAPIFAFGREQRTTITPESYSAAGMVEGGITLVKYLLFFANFILWVLGLAFLVSGIVLQLKYTGLLDILGDERLATPVLLLAIGCLCTLLGFVGYCGAIRENYCLTVSFAVLLALLLLAETAIAILVYALHEPLNVTLINQLTQGMRRYNNSKGVLLAWNQVQRQLHCCGVNNATDWKTYAPDSCCVHFHDGCARMAQPLLYEMGCVQAVQHWIVTNATVIGCASALLGALQIIGICFACCLSKNILKDFHDFYY</sequence>
<protein>
    <submittedName>
        <fullName evidence="7">Tetraspanin</fullName>
    </submittedName>
</protein>